<comment type="caution">
    <text evidence="6">The sequence shown here is derived from an EMBL/GenBank/DDBJ whole genome shotgun (WGS) entry which is preliminary data.</text>
</comment>
<dbReference type="SUPFAM" id="SSF141091">
    <property type="entry name" value="L21p-like"/>
    <property type="match status" value="1"/>
</dbReference>
<gene>
    <name evidence="4 6" type="primary">rplU</name>
    <name evidence="6" type="ORF">EVB00_03140</name>
</gene>
<comment type="function">
    <text evidence="4 5">This protein binds to 23S rRNA in the presence of protein L20.</text>
</comment>
<evidence type="ECO:0000256" key="1">
    <source>
        <dbReference type="ARBA" id="ARBA00008563"/>
    </source>
</evidence>
<keyword evidence="2 4" id="KW-0689">Ribosomal protein</keyword>
<accession>A0A520M502</accession>
<protein>
    <recommendedName>
        <fullName evidence="4">Large ribosomal subunit protein bL21</fullName>
    </recommendedName>
</protein>
<keyword evidence="3 4" id="KW-0687">Ribonucleoprotein</keyword>
<evidence type="ECO:0000313" key="6">
    <source>
        <dbReference type="EMBL" id="RZO16313.1"/>
    </source>
</evidence>
<reference evidence="6 7" key="1">
    <citation type="submission" date="2019-02" db="EMBL/GenBank/DDBJ databases">
        <title>Prokaryotic population dynamics and viral predation in marine succession experiment using metagenomics: the confinement effect.</title>
        <authorList>
            <person name="Haro-Moreno J.M."/>
            <person name="Rodriguez-Valera F."/>
            <person name="Lopez-Perez M."/>
        </authorList>
    </citation>
    <scope>NUCLEOTIDE SEQUENCE [LARGE SCALE GENOMIC DNA]</scope>
    <source>
        <strain evidence="6">MED-G167</strain>
    </source>
</reference>
<organism evidence="6 7">
    <name type="scientific">SAR86 cluster bacterium</name>
    <dbReference type="NCBI Taxonomy" id="2030880"/>
    <lineage>
        <taxon>Bacteria</taxon>
        <taxon>Pseudomonadati</taxon>
        <taxon>Pseudomonadota</taxon>
        <taxon>Gammaproteobacteria</taxon>
        <taxon>SAR86 cluster</taxon>
    </lineage>
</organism>
<dbReference type="AlphaFoldDB" id="A0A520M502"/>
<dbReference type="InterPro" id="IPR036164">
    <property type="entry name" value="bL21-like_sf"/>
</dbReference>
<dbReference type="GO" id="GO:1990904">
    <property type="term" value="C:ribonucleoprotein complex"/>
    <property type="evidence" value="ECO:0007669"/>
    <property type="project" value="UniProtKB-KW"/>
</dbReference>
<dbReference type="GO" id="GO:0019843">
    <property type="term" value="F:rRNA binding"/>
    <property type="evidence" value="ECO:0007669"/>
    <property type="project" value="UniProtKB-UniRule"/>
</dbReference>
<keyword evidence="4 5" id="KW-0694">RNA-binding</keyword>
<dbReference type="Pfam" id="PF00829">
    <property type="entry name" value="Ribosomal_L21p"/>
    <property type="match status" value="1"/>
</dbReference>
<evidence type="ECO:0000313" key="7">
    <source>
        <dbReference type="Proteomes" id="UP000318359"/>
    </source>
</evidence>
<dbReference type="InterPro" id="IPR028909">
    <property type="entry name" value="bL21-like"/>
</dbReference>
<proteinExistence type="inferred from homology"/>
<evidence type="ECO:0000256" key="3">
    <source>
        <dbReference type="ARBA" id="ARBA00023274"/>
    </source>
</evidence>
<dbReference type="Proteomes" id="UP000318359">
    <property type="component" value="Unassembled WGS sequence"/>
</dbReference>
<dbReference type="InterPro" id="IPR001787">
    <property type="entry name" value="Ribosomal_bL21"/>
</dbReference>
<name>A0A520M502_9GAMM</name>
<comment type="subunit">
    <text evidence="4">Part of the 50S ribosomal subunit. Contacts protein L20.</text>
</comment>
<sequence length="106" mass="12171">MYAVIESGGKQHKVQEGQYLSVDLLENEPGKKITFDNVLLYVDDKNVEIGQPYLSNVKVTAEIKDIVKGDKLSVLRFRRRKHSMRKVGHRAKFSQVEIKSIKLKSK</sequence>
<dbReference type="NCBIfam" id="TIGR00061">
    <property type="entry name" value="L21"/>
    <property type="match status" value="1"/>
</dbReference>
<dbReference type="GO" id="GO:0006412">
    <property type="term" value="P:translation"/>
    <property type="evidence" value="ECO:0007669"/>
    <property type="project" value="UniProtKB-UniRule"/>
</dbReference>
<dbReference type="PANTHER" id="PTHR21349:SF0">
    <property type="entry name" value="LARGE RIBOSOMAL SUBUNIT PROTEIN BL21M"/>
    <property type="match status" value="1"/>
</dbReference>
<dbReference type="GO" id="GO:0005737">
    <property type="term" value="C:cytoplasm"/>
    <property type="evidence" value="ECO:0007669"/>
    <property type="project" value="UniProtKB-ARBA"/>
</dbReference>
<evidence type="ECO:0000256" key="5">
    <source>
        <dbReference type="RuleBase" id="RU000562"/>
    </source>
</evidence>
<dbReference type="EMBL" id="SHBM01000050">
    <property type="protein sequence ID" value="RZO16313.1"/>
    <property type="molecule type" value="Genomic_DNA"/>
</dbReference>
<dbReference type="HAMAP" id="MF_01363">
    <property type="entry name" value="Ribosomal_bL21"/>
    <property type="match status" value="1"/>
</dbReference>
<dbReference type="GO" id="GO:0005840">
    <property type="term" value="C:ribosome"/>
    <property type="evidence" value="ECO:0007669"/>
    <property type="project" value="UniProtKB-KW"/>
</dbReference>
<evidence type="ECO:0000256" key="2">
    <source>
        <dbReference type="ARBA" id="ARBA00022980"/>
    </source>
</evidence>
<evidence type="ECO:0000256" key="4">
    <source>
        <dbReference type="HAMAP-Rule" id="MF_01363"/>
    </source>
</evidence>
<comment type="similarity">
    <text evidence="1 4 5">Belongs to the bacterial ribosomal protein bL21 family.</text>
</comment>
<dbReference type="PANTHER" id="PTHR21349">
    <property type="entry name" value="50S RIBOSOMAL PROTEIN L21"/>
    <property type="match status" value="1"/>
</dbReference>
<keyword evidence="4 5" id="KW-0699">rRNA-binding</keyword>
<dbReference type="GO" id="GO:0003735">
    <property type="term" value="F:structural constituent of ribosome"/>
    <property type="evidence" value="ECO:0007669"/>
    <property type="project" value="InterPro"/>
</dbReference>